<evidence type="ECO:0000313" key="1">
    <source>
        <dbReference type="EMBL" id="HJB29708.1"/>
    </source>
</evidence>
<dbReference type="EMBL" id="DWYZ01000246">
    <property type="protein sequence ID" value="HJB29708.1"/>
    <property type="molecule type" value="Genomic_DNA"/>
</dbReference>
<name>A0A9D2LUZ6_9FIRM</name>
<organism evidence="1 2">
    <name type="scientific">Candidatus Blautia faecavium</name>
    <dbReference type="NCBI Taxonomy" id="2838487"/>
    <lineage>
        <taxon>Bacteria</taxon>
        <taxon>Bacillati</taxon>
        <taxon>Bacillota</taxon>
        <taxon>Clostridia</taxon>
        <taxon>Lachnospirales</taxon>
        <taxon>Lachnospiraceae</taxon>
        <taxon>Blautia</taxon>
    </lineage>
</organism>
<reference evidence="1" key="2">
    <citation type="submission" date="2021-04" db="EMBL/GenBank/DDBJ databases">
        <authorList>
            <person name="Gilroy R."/>
        </authorList>
    </citation>
    <scope>NUCLEOTIDE SEQUENCE</scope>
    <source>
        <strain evidence="1">ChiSjej1B19-5720</strain>
    </source>
</reference>
<gene>
    <name evidence="1" type="ORF">IAA06_13090</name>
</gene>
<evidence type="ECO:0000313" key="2">
    <source>
        <dbReference type="Proteomes" id="UP000823842"/>
    </source>
</evidence>
<accession>A0A9D2LUZ6</accession>
<dbReference type="Proteomes" id="UP000823842">
    <property type="component" value="Unassembled WGS sequence"/>
</dbReference>
<comment type="caution">
    <text evidence="1">The sequence shown here is derived from an EMBL/GenBank/DDBJ whole genome shotgun (WGS) entry which is preliminary data.</text>
</comment>
<protein>
    <submittedName>
        <fullName evidence="1">Uncharacterized protein</fullName>
    </submittedName>
</protein>
<reference evidence="1" key="1">
    <citation type="journal article" date="2021" name="PeerJ">
        <title>Extensive microbial diversity within the chicken gut microbiome revealed by metagenomics and culture.</title>
        <authorList>
            <person name="Gilroy R."/>
            <person name="Ravi A."/>
            <person name="Getino M."/>
            <person name="Pursley I."/>
            <person name="Horton D.L."/>
            <person name="Alikhan N.F."/>
            <person name="Baker D."/>
            <person name="Gharbi K."/>
            <person name="Hall N."/>
            <person name="Watson M."/>
            <person name="Adriaenssens E.M."/>
            <person name="Foster-Nyarko E."/>
            <person name="Jarju S."/>
            <person name="Secka A."/>
            <person name="Antonio M."/>
            <person name="Oren A."/>
            <person name="Chaudhuri R.R."/>
            <person name="La Ragione R."/>
            <person name="Hildebrand F."/>
            <person name="Pallen M.J."/>
        </authorList>
    </citation>
    <scope>NUCLEOTIDE SEQUENCE</scope>
    <source>
        <strain evidence="1">ChiSjej1B19-5720</strain>
    </source>
</reference>
<proteinExistence type="predicted"/>
<dbReference type="AlphaFoldDB" id="A0A9D2LUZ6"/>
<sequence length="293" mass="34025">MINTIEPSKAQKYPRQIWAAVRKQESLVCDQNLYSPSESNEDTPYLTMHNGFSVFNVNYVSRGYQILTNLPAADVPLLLERYHFQASVLFQEQTKRYSLPQSPAYRVQIRGIRGMESKSAAEILMLPNGKEILTEARNNLYQNLSKYRKNAAMIEAIDDAIGLYNRGMLQRVKGSISLPPLYKKDFKYKKVKDGNGNNLVYHILIECLPGESLPWRFSLTNYFAPLRTSKGLTQPDTRQRTNEHKKQVYVTEEEMALLIYRIQRTMECFENNMFAKQWAFASKALHQYREKSL</sequence>